<evidence type="ECO:0000256" key="1">
    <source>
        <dbReference type="SAM" id="Coils"/>
    </source>
</evidence>
<feature type="compositionally biased region" description="Basic and acidic residues" evidence="2">
    <location>
        <begin position="278"/>
        <end position="288"/>
    </location>
</feature>
<dbReference type="RefSeq" id="WP_283832701.1">
    <property type="nucleotide sequence ID" value="NZ_JASJEU010000022.1"/>
</dbReference>
<comment type="caution">
    <text evidence="4">The sequence shown here is derived from an EMBL/GenBank/DDBJ whole genome shotgun (WGS) entry which is preliminary data.</text>
</comment>
<feature type="region of interest" description="Disordered" evidence="2">
    <location>
        <begin position="88"/>
        <end position="150"/>
    </location>
</feature>
<evidence type="ECO:0000256" key="3">
    <source>
        <dbReference type="SAM" id="Phobius"/>
    </source>
</evidence>
<name>A0ABT7DP89_9ACTN</name>
<feature type="transmembrane region" description="Helical" evidence="3">
    <location>
        <begin position="187"/>
        <end position="208"/>
    </location>
</feature>
<evidence type="ECO:0000256" key="2">
    <source>
        <dbReference type="SAM" id="MobiDB-lite"/>
    </source>
</evidence>
<evidence type="ECO:0000313" key="5">
    <source>
        <dbReference type="Proteomes" id="UP001232750"/>
    </source>
</evidence>
<protein>
    <submittedName>
        <fullName evidence="4">Uncharacterized protein</fullName>
    </submittedName>
</protein>
<keyword evidence="3" id="KW-1133">Transmembrane helix</keyword>
<accession>A0ABT7DP89</accession>
<feature type="compositionally biased region" description="Low complexity" evidence="2">
    <location>
        <begin position="88"/>
        <end position="108"/>
    </location>
</feature>
<dbReference type="EMBL" id="JASJEU010000022">
    <property type="protein sequence ID" value="MDJ1651355.1"/>
    <property type="molecule type" value="Genomic_DNA"/>
</dbReference>
<keyword evidence="5" id="KW-1185">Reference proteome</keyword>
<reference evidence="4 5" key="1">
    <citation type="submission" date="2023-05" db="EMBL/GenBank/DDBJ databases">
        <title>Gordonibacter KGMB12511T sp. nov., isolated from faeces of healthy Korean.</title>
        <authorList>
            <person name="Kim H.S."/>
            <person name="Kim J.-S."/>
            <person name="Suh M.K."/>
            <person name="Eom M.K."/>
            <person name="Do H.E."/>
            <person name="Lee J.-S."/>
        </authorList>
    </citation>
    <scope>NUCLEOTIDE SEQUENCE [LARGE SCALE GENOMIC DNA]</scope>
    <source>
        <strain evidence="4 5">KGMB12511</strain>
    </source>
</reference>
<feature type="coiled-coil region" evidence="1">
    <location>
        <begin position="154"/>
        <end position="181"/>
    </location>
</feature>
<feature type="compositionally biased region" description="Low complexity" evidence="2">
    <location>
        <begin position="125"/>
        <end position="145"/>
    </location>
</feature>
<feature type="region of interest" description="Disordered" evidence="2">
    <location>
        <begin position="215"/>
        <end position="288"/>
    </location>
</feature>
<dbReference type="Proteomes" id="UP001232750">
    <property type="component" value="Unassembled WGS sequence"/>
</dbReference>
<keyword evidence="3" id="KW-0472">Membrane</keyword>
<feature type="compositionally biased region" description="Polar residues" evidence="2">
    <location>
        <begin position="234"/>
        <end position="251"/>
    </location>
</feature>
<keyword evidence="3" id="KW-0812">Transmembrane</keyword>
<gene>
    <name evidence="4" type="ORF">QNJ86_11130</name>
</gene>
<sequence>MNAGQKIVQNVWLLIGAVAFVLAALCAVNFVSAPSAFASAPGPGYQEGAAGASSAGGSAGAGALTGGTAGEESAGAYGAAGATSPSGAGAAAGTSAGGANASEATGAGQAAVGSEQRSGASTEPGKSAGAASAGTAGAAKATKSKPVQVGPWLAQEDSAALATAERTVHEAESQAAAKASQAEAERLGIGIGAAVLAAACLVAAVVAFTRSRASRTVRPGQGPQPLVIERGLPTTPQSGGTAPRSDSSRTSPYRIETVRIDAVRNSPALAQSQSADLGIKKDTHARIR</sequence>
<keyword evidence="1" id="KW-0175">Coiled coil</keyword>
<proteinExistence type="predicted"/>
<organism evidence="4 5">
    <name type="scientific">Gordonibacter faecis</name>
    <dbReference type="NCBI Taxonomy" id="3047475"/>
    <lineage>
        <taxon>Bacteria</taxon>
        <taxon>Bacillati</taxon>
        <taxon>Actinomycetota</taxon>
        <taxon>Coriobacteriia</taxon>
        <taxon>Eggerthellales</taxon>
        <taxon>Eggerthellaceae</taxon>
        <taxon>Gordonibacter</taxon>
    </lineage>
</organism>
<evidence type="ECO:0000313" key="4">
    <source>
        <dbReference type="EMBL" id="MDJ1651355.1"/>
    </source>
</evidence>